<dbReference type="PANTHER" id="PTHR43022:SF1">
    <property type="entry name" value="PROTEIN SMF"/>
    <property type="match status" value="1"/>
</dbReference>
<comment type="similarity">
    <text evidence="1">Belongs to the DprA/Smf family.</text>
</comment>
<dbReference type="PATRIC" id="fig|1423750.3.peg.1620"/>
<organism evidence="3 4">
    <name type="scientific">Liquorilactobacillus ghanensis DSM 18630</name>
    <dbReference type="NCBI Taxonomy" id="1423750"/>
    <lineage>
        <taxon>Bacteria</taxon>
        <taxon>Bacillati</taxon>
        <taxon>Bacillota</taxon>
        <taxon>Bacilli</taxon>
        <taxon>Lactobacillales</taxon>
        <taxon>Lactobacillaceae</taxon>
        <taxon>Liquorilactobacillus</taxon>
    </lineage>
</organism>
<sequence length="276" mass="30564">MRLCTAILPATLKRMAMLLQQKTQINKKQIFEVLQQPGTHPEQLWRQLFTDEIDRLLRLNLQNGSIITILDAAYPSQLREIYDPPAVLFYRGNWDLTHCSHLLGVVGSRKHSAYAPLAIKKLLTPLLARGLITVSGLAAGVDQLAHSSSLAVAKPTIAVIGNGLNIFYPKTNQNLQQRIEQNGLVISEYGINERPLRYHFPARNRIIAGLVPTLLVVEARHHSGSLITANSALQENRNVLAVPGPINSLFSQGTNELIAAGAKPVLQPDDIWEEFL</sequence>
<protein>
    <submittedName>
        <fullName evidence="3">DNA processing protein</fullName>
    </submittedName>
</protein>
<dbReference type="GO" id="GO:0009294">
    <property type="term" value="P:DNA-mediated transformation"/>
    <property type="evidence" value="ECO:0007669"/>
    <property type="project" value="InterPro"/>
</dbReference>
<dbReference type="AlphaFoldDB" id="A0A0R1VS08"/>
<feature type="domain" description="Smf/DprA SLOG" evidence="2">
    <location>
        <begin position="66"/>
        <end position="275"/>
    </location>
</feature>
<dbReference type="SUPFAM" id="SSF102405">
    <property type="entry name" value="MCP/YpsA-like"/>
    <property type="match status" value="1"/>
</dbReference>
<keyword evidence="4" id="KW-1185">Reference proteome</keyword>
<dbReference type="InterPro" id="IPR057666">
    <property type="entry name" value="DrpA_SLOG"/>
</dbReference>
<dbReference type="Gene3D" id="3.40.50.450">
    <property type="match status" value="1"/>
</dbReference>
<dbReference type="GeneID" id="98317776"/>
<dbReference type="STRING" id="1423750.FC89_GL001577"/>
<dbReference type="PANTHER" id="PTHR43022">
    <property type="entry name" value="PROTEIN SMF"/>
    <property type="match status" value="1"/>
</dbReference>
<evidence type="ECO:0000256" key="1">
    <source>
        <dbReference type="ARBA" id="ARBA00006525"/>
    </source>
</evidence>
<dbReference type="EMBL" id="AZGB01000001">
    <property type="protein sequence ID" value="KRM08239.1"/>
    <property type="molecule type" value="Genomic_DNA"/>
</dbReference>
<evidence type="ECO:0000313" key="3">
    <source>
        <dbReference type="EMBL" id="KRM08239.1"/>
    </source>
</evidence>
<dbReference type="Proteomes" id="UP000051451">
    <property type="component" value="Unassembled WGS sequence"/>
</dbReference>
<reference evidence="3 4" key="1">
    <citation type="journal article" date="2015" name="Genome Announc.">
        <title>Expanding the biotechnology potential of lactobacilli through comparative genomics of 213 strains and associated genera.</title>
        <authorList>
            <person name="Sun Z."/>
            <person name="Harris H.M."/>
            <person name="McCann A."/>
            <person name="Guo C."/>
            <person name="Argimon S."/>
            <person name="Zhang W."/>
            <person name="Yang X."/>
            <person name="Jeffery I.B."/>
            <person name="Cooney J.C."/>
            <person name="Kagawa T.F."/>
            <person name="Liu W."/>
            <person name="Song Y."/>
            <person name="Salvetti E."/>
            <person name="Wrobel A."/>
            <person name="Rasinkangas P."/>
            <person name="Parkhill J."/>
            <person name="Rea M.C."/>
            <person name="O'Sullivan O."/>
            <person name="Ritari J."/>
            <person name="Douillard F.P."/>
            <person name="Paul Ross R."/>
            <person name="Yang R."/>
            <person name="Briner A.E."/>
            <person name="Felis G.E."/>
            <person name="de Vos W.M."/>
            <person name="Barrangou R."/>
            <person name="Klaenhammer T.R."/>
            <person name="Caufield P.W."/>
            <person name="Cui Y."/>
            <person name="Zhang H."/>
            <person name="O'Toole P.W."/>
        </authorList>
    </citation>
    <scope>NUCLEOTIDE SEQUENCE [LARGE SCALE GENOMIC DNA]</scope>
    <source>
        <strain evidence="3 4">DSM 18630</strain>
    </source>
</reference>
<accession>A0A0R1VS08</accession>
<evidence type="ECO:0000313" key="4">
    <source>
        <dbReference type="Proteomes" id="UP000051451"/>
    </source>
</evidence>
<evidence type="ECO:0000259" key="2">
    <source>
        <dbReference type="Pfam" id="PF02481"/>
    </source>
</evidence>
<dbReference type="NCBIfam" id="TIGR00732">
    <property type="entry name" value="dprA"/>
    <property type="match status" value="1"/>
</dbReference>
<comment type="caution">
    <text evidence="3">The sequence shown here is derived from an EMBL/GenBank/DDBJ whole genome shotgun (WGS) entry which is preliminary data.</text>
</comment>
<dbReference type="RefSeq" id="WP_235804352.1">
    <property type="nucleotide sequence ID" value="NZ_AZGB01000001.1"/>
</dbReference>
<proteinExistence type="inferred from homology"/>
<dbReference type="Pfam" id="PF02481">
    <property type="entry name" value="DNA_processg_A"/>
    <property type="match status" value="1"/>
</dbReference>
<dbReference type="InterPro" id="IPR003488">
    <property type="entry name" value="DprA"/>
</dbReference>
<gene>
    <name evidence="3" type="ORF">FC89_GL001577</name>
</gene>
<name>A0A0R1VS08_9LACO</name>